<proteinExistence type="predicted"/>
<evidence type="ECO:0000256" key="2">
    <source>
        <dbReference type="ARBA" id="ARBA00022679"/>
    </source>
</evidence>
<accession>A0A918QMX9</accession>
<dbReference type="PANTHER" id="PTHR45875:SF1">
    <property type="entry name" value="METHYLTRANSFERASE N6AMT1"/>
    <property type="match status" value="1"/>
</dbReference>
<feature type="compositionally biased region" description="Basic and acidic residues" evidence="4">
    <location>
        <begin position="10"/>
        <end position="23"/>
    </location>
</feature>
<evidence type="ECO:0000313" key="5">
    <source>
        <dbReference type="EMBL" id="GGZ62144.1"/>
    </source>
</evidence>
<keyword evidence="1" id="KW-0489">Methyltransferase</keyword>
<dbReference type="GO" id="GO:0035657">
    <property type="term" value="C:eRF1 methyltransferase complex"/>
    <property type="evidence" value="ECO:0007669"/>
    <property type="project" value="TreeGrafter"/>
</dbReference>
<dbReference type="GO" id="GO:0032259">
    <property type="term" value="P:methylation"/>
    <property type="evidence" value="ECO:0007669"/>
    <property type="project" value="UniProtKB-KW"/>
</dbReference>
<keyword evidence="3" id="KW-0949">S-adenosyl-L-methionine</keyword>
<dbReference type="GO" id="GO:0008757">
    <property type="term" value="F:S-adenosylmethionine-dependent methyltransferase activity"/>
    <property type="evidence" value="ECO:0007669"/>
    <property type="project" value="TreeGrafter"/>
</dbReference>
<feature type="region of interest" description="Disordered" evidence="4">
    <location>
        <begin position="1"/>
        <end position="24"/>
    </location>
</feature>
<keyword evidence="6" id="KW-1185">Reference proteome</keyword>
<evidence type="ECO:0000313" key="6">
    <source>
        <dbReference type="Proteomes" id="UP000630936"/>
    </source>
</evidence>
<keyword evidence="2" id="KW-0808">Transferase</keyword>
<comment type="caution">
    <text evidence="5">The sequence shown here is derived from an EMBL/GenBank/DDBJ whole genome shotgun (WGS) entry which is preliminary data.</text>
</comment>
<evidence type="ECO:0000256" key="3">
    <source>
        <dbReference type="ARBA" id="ARBA00022691"/>
    </source>
</evidence>
<dbReference type="RefSeq" id="WP_190126852.1">
    <property type="nucleotide sequence ID" value="NZ_BMWG01000033.1"/>
</dbReference>
<evidence type="ECO:0008006" key="7">
    <source>
        <dbReference type="Google" id="ProtNLM"/>
    </source>
</evidence>
<reference evidence="5" key="1">
    <citation type="journal article" date="2014" name="Int. J. Syst. Evol. Microbiol.">
        <title>Complete genome sequence of Corynebacterium casei LMG S-19264T (=DSM 44701T), isolated from a smear-ripened cheese.</title>
        <authorList>
            <consortium name="US DOE Joint Genome Institute (JGI-PGF)"/>
            <person name="Walter F."/>
            <person name="Albersmeier A."/>
            <person name="Kalinowski J."/>
            <person name="Ruckert C."/>
        </authorList>
    </citation>
    <scope>NUCLEOTIDE SEQUENCE</scope>
    <source>
        <strain evidence="5">JCM 4988</strain>
    </source>
</reference>
<gene>
    <name evidence="5" type="ORF">GCM10010387_64610</name>
</gene>
<protein>
    <recommendedName>
        <fullName evidence="7">Methyltransferase</fullName>
    </recommendedName>
</protein>
<organism evidence="5 6">
    <name type="scientific">Streptomyces inusitatus</name>
    <dbReference type="NCBI Taxonomy" id="68221"/>
    <lineage>
        <taxon>Bacteria</taxon>
        <taxon>Bacillati</taxon>
        <taxon>Actinomycetota</taxon>
        <taxon>Actinomycetes</taxon>
        <taxon>Kitasatosporales</taxon>
        <taxon>Streptomycetaceae</taxon>
        <taxon>Streptomyces</taxon>
    </lineage>
</organism>
<sequence>MTEIKSYTRSLERSRTARTRNDRPPVFTMAGRSWDLLDDVFAPPFTRSTGIAMELLDLHESPAPRTGSFLEVGCGTGIIAISAALAGCDRVVATDINPGAAKNTELNARRHGVADWVDALCGDLFGAVPPGERFDTIYWHSNFVLAPEDYQYETDHDRAYVDPGYRAHERYLSEANGLLTEGGRVLLHFSDRGNIALLHDIAARCGRELGVVRTRSDREGEDTVEHILFEVRAIRR</sequence>
<dbReference type="AlphaFoldDB" id="A0A918QMX9"/>
<dbReference type="GO" id="GO:0008276">
    <property type="term" value="F:protein methyltransferase activity"/>
    <property type="evidence" value="ECO:0007669"/>
    <property type="project" value="TreeGrafter"/>
</dbReference>
<dbReference type="CDD" id="cd02440">
    <property type="entry name" value="AdoMet_MTases"/>
    <property type="match status" value="1"/>
</dbReference>
<name>A0A918QMX9_9ACTN</name>
<dbReference type="InterPro" id="IPR029063">
    <property type="entry name" value="SAM-dependent_MTases_sf"/>
</dbReference>
<evidence type="ECO:0000256" key="1">
    <source>
        <dbReference type="ARBA" id="ARBA00022603"/>
    </source>
</evidence>
<dbReference type="Pfam" id="PF06325">
    <property type="entry name" value="PrmA"/>
    <property type="match status" value="1"/>
</dbReference>
<dbReference type="PANTHER" id="PTHR45875">
    <property type="entry name" value="METHYLTRANSFERASE N6AMT1"/>
    <property type="match status" value="1"/>
</dbReference>
<dbReference type="EMBL" id="BMWG01000033">
    <property type="protein sequence ID" value="GGZ62144.1"/>
    <property type="molecule type" value="Genomic_DNA"/>
</dbReference>
<dbReference type="SUPFAM" id="SSF53335">
    <property type="entry name" value="S-adenosyl-L-methionine-dependent methyltransferases"/>
    <property type="match status" value="1"/>
</dbReference>
<evidence type="ECO:0000256" key="4">
    <source>
        <dbReference type="SAM" id="MobiDB-lite"/>
    </source>
</evidence>
<dbReference type="InterPro" id="IPR052190">
    <property type="entry name" value="Euk-Arch_PrmC-MTase"/>
</dbReference>
<dbReference type="Proteomes" id="UP000630936">
    <property type="component" value="Unassembled WGS sequence"/>
</dbReference>
<reference evidence="5" key="2">
    <citation type="submission" date="2020-09" db="EMBL/GenBank/DDBJ databases">
        <authorList>
            <person name="Sun Q."/>
            <person name="Ohkuma M."/>
        </authorList>
    </citation>
    <scope>NUCLEOTIDE SEQUENCE</scope>
    <source>
        <strain evidence="5">JCM 4988</strain>
    </source>
</reference>
<dbReference type="Gene3D" id="3.40.50.150">
    <property type="entry name" value="Vaccinia Virus protein VP39"/>
    <property type="match status" value="1"/>
</dbReference>